<evidence type="ECO:0000256" key="1">
    <source>
        <dbReference type="SAM" id="Phobius"/>
    </source>
</evidence>
<dbReference type="EMBL" id="LR130778">
    <property type="protein sequence ID" value="VDN46385.1"/>
    <property type="molecule type" value="Genomic_DNA"/>
</dbReference>
<keyword evidence="1" id="KW-0472">Membrane</keyword>
<dbReference type="AlphaFoldDB" id="A0A3P7NU39"/>
<dbReference type="KEGG" id="cbar:PATL70BA_0528"/>
<gene>
    <name evidence="2" type="ORF">PATL70BA_0528</name>
</gene>
<reference evidence="2 3" key="1">
    <citation type="submission" date="2018-09" db="EMBL/GenBank/DDBJ databases">
        <authorList>
            <person name="Postec A."/>
        </authorList>
    </citation>
    <scope>NUCLEOTIDE SEQUENCE [LARGE SCALE GENOMIC DNA]</scope>
    <source>
        <strain evidence="2">70B-A</strain>
    </source>
</reference>
<evidence type="ECO:0000313" key="3">
    <source>
        <dbReference type="Proteomes" id="UP000279029"/>
    </source>
</evidence>
<organism evidence="2 3">
    <name type="scientific">Petrocella atlantisensis</name>
    <dbReference type="NCBI Taxonomy" id="2173034"/>
    <lineage>
        <taxon>Bacteria</taxon>
        <taxon>Bacillati</taxon>
        <taxon>Bacillota</taxon>
        <taxon>Clostridia</taxon>
        <taxon>Lachnospirales</taxon>
        <taxon>Vallitaleaceae</taxon>
        <taxon>Petrocella</taxon>
    </lineage>
</organism>
<proteinExistence type="predicted"/>
<keyword evidence="1" id="KW-1133">Transmembrane helix</keyword>
<accession>A0A3P7NU39</accession>
<evidence type="ECO:0000313" key="2">
    <source>
        <dbReference type="EMBL" id="VDN46385.1"/>
    </source>
</evidence>
<dbReference type="OrthoDB" id="9815367at2"/>
<dbReference type="RefSeq" id="WP_125135908.1">
    <property type="nucleotide sequence ID" value="NZ_LR130778.1"/>
</dbReference>
<feature type="transmembrane region" description="Helical" evidence="1">
    <location>
        <begin position="7"/>
        <end position="27"/>
    </location>
</feature>
<sequence length="110" mass="12853">MKRDFTLNIWAQIITLPFIFIMIFLLAGRLSSYDATYANLNKTALEETVMKYVIQCYASEGSYPPHLEYLSEHYGLILDNEHYIYDYEIFASNIMPNITILDKLTPDIDQ</sequence>
<keyword evidence="1" id="KW-0812">Transmembrane</keyword>
<keyword evidence="3" id="KW-1185">Reference proteome</keyword>
<name>A0A3P7NU39_9FIRM</name>
<dbReference type="Proteomes" id="UP000279029">
    <property type="component" value="Chromosome"/>
</dbReference>
<protein>
    <submittedName>
        <fullName evidence="2">Uncharacterized protein</fullName>
    </submittedName>
</protein>